<keyword evidence="1" id="KW-0808">Transferase</keyword>
<feature type="repeat" description="WD" evidence="5">
    <location>
        <begin position="366"/>
        <end position="407"/>
    </location>
</feature>
<evidence type="ECO:0000313" key="8">
    <source>
        <dbReference type="EMBL" id="WAE73838.1"/>
    </source>
</evidence>
<dbReference type="SUPFAM" id="SSF56112">
    <property type="entry name" value="Protein kinase-like (PK-like)"/>
    <property type="match status" value="1"/>
</dbReference>
<dbReference type="RefSeq" id="WP_267947618.1">
    <property type="nucleotide sequence ID" value="NZ_CP113264.1"/>
</dbReference>
<reference evidence="8 9" key="1">
    <citation type="journal article" date="2013" name="Int. J. Syst. Evol. Microbiol.">
        <title>Description of Streptomonospora sediminis sp. nov. and Streptomonospora nanhaiensis sp. nov., and reclassification of Nocardiopsis arabia Hozzein &amp; Goodfellow 2008 as Streptomonospora arabica comb. nov. and emended description of the genus Streptomonospora.</title>
        <authorList>
            <person name="Zhang D.F."/>
            <person name="Pan H.Q."/>
            <person name="He J."/>
            <person name="Zhang X.M."/>
            <person name="Zhang Y.G."/>
            <person name="Klenk H.P."/>
            <person name="Hu J.C."/>
            <person name="Li W.J."/>
        </authorList>
    </citation>
    <scope>NUCLEOTIDE SEQUENCE [LARGE SCALE GENOMIC DNA]</scope>
    <source>
        <strain evidence="8 9">12A09</strain>
    </source>
</reference>
<proteinExistence type="predicted"/>
<dbReference type="PANTHER" id="PTHR43289:SF34">
    <property type="entry name" value="SERINE_THREONINE-PROTEIN KINASE YBDM-RELATED"/>
    <property type="match status" value="1"/>
</dbReference>
<name>A0ABY6YND2_9ACTN</name>
<dbReference type="InterPro" id="IPR015943">
    <property type="entry name" value="WD40/YVTN_repeat-like_dom_sf"/>
</dbReference>
<dbReference type="Proteomes" id="UP001156498">
    <property type="component" value="Chromosome"/>
</dbReference>
<dbReference type="InterPro" id="IPR011044">
    <property type="entry name" value="Quino_amine_DH_bsu"/>
</dbReference>
<evidence type="ECO:0000256" key="3">
    <source>
        <dbReference type="ARBA" id="ARBA00022777"/>
    </source>
</evidence>
<dbReference type="InterPro" id="IPR011009">
    <property type="entry name" value="Kinase-like_dom_sf"/>
</dbReference>
<evidence type="ECO:0000256" key="5">
    <source>
        <dbReference type="PROSITE-ProRule" id="PRU00221"/>
    </source>
</evidence>
<evidence type="ECO:0000313" key="9">
    <source>
        <dbReference type="Proteomes" id="UP001156498"/>
    </source>
</evidence>
<protein>
    <submittedName>
        <fullName evidence="8">Acyl-ACP thioesterase</fullName>
    </submittedName>
</protein>
<keyword evidence="4" id="KW-0067">ATP-binding</keyword>
<evidence type="ECO:0000256" key="4">
    <source>
        <dbReference type="ARBA" id="ARBA00022840"/>
    </source>
</evidence>
<dbReference type="SUPFAM" id="SSF50969">
    <property type="entry name" value="YVTN repeat-like/Quinoprotein amine dehydrogenase"/>
    <property type="match status" value="1"/>
</dbReference>
<dbReference type="InterPro" id="IPR011659">
    <property type="entry name" value="WD40"/>
</dbReference>
<dbReference type="Gene3D" id="2.130.10.10">
    <property type="entry name" value="YVTN repeat-like/Quinoprotein amine dehydrogenase"/>
    <property type="match status" value="2"/>
</dbReference>
<keyword evidence="3" id="KW-0418">Kinase</keyword>
<feature type="compositionally biased region" description="Gly residues" evidence="6">
    <location>
        <begin position="348"/>
        <end position="358"/>
    </location>
</feature>
<dbReference type="SMART" id="SM00220">
    <property type="entry name" value="S_TKc"/>
    <property type="match status" value="1"/>
</dbReference>
<feature type="domain" description="Protein kinase" evidence="7">
    <location>
        <begin position="15"/>
        <end position="248"/>
    </location>
</feature>
<dbReference type="Gene3D" id="3.30.200.20">
    <property type="entry name" value="Phosphorylase Kinase, domain 1"/>
    <property type="match status" value="1"/>
</dbReference>
<sequence length="697" mass="70903">MLPLHPHDPPAVGPYRLHARLGEDACARVYLGSVPGERPVAVRVVRSGYAADPGFRSAFTRLVESAYGPDGRHVCGVRSADLGGAVPWAAVDRPPGPALADHVREHGPVPADALHALALALAQGLAELHARGRSHGALRPDGVVLTRETALLADAGLERAASDAGQRAPHPSFSAPEGGAAPAADVFSWAATLSFAASGAEGAPGLPRVPLQLRGLVDACLRRGPDLRPSAADLVRMLGGPADPGPWPPGFLARLEEAAARQEAAVAADGPGRAERPSGTGPGEAGVPDGSTGADARGRRNGRRAVAAAAAVLALAAVAGAAVWGHRLSTGDGGAAGEPDGADTAGLVTGGGCPDGGGFPPPGEDVDGARTTVWETAFSPDGDRLAVTTAEHGLTVWDWRVGEEVARPAGSVGLAVGPVFAPTGCTLAVTVPTSYEGRGDEQVRVARTFDLAAGTSAEHLGPQEGPVGTGGTWTARPRHAEGLAFSPDGSRLAVSLERADDRPSVAVIDTGTGARVSEIAEAPVHGTAFADAGRVLTNDGGTITVWDAESGEELHTVRGTSHRLFAAVPGADEVVHLVGDRIVWWDYAARSEVRSFELTGFADAEGPILVDLALSAALDRVYVSWLAPGDGPLEDGAYTTHAFDTETGEDLAAGGRGADGLQEVSVHPGGEVLAGVSAEGRVVLVDPDTLEPAETLF</sequence>
<dbReference type="PROSITE" id="PS50011">
    <property type="entry name" value="PROTEIN_KINASE_DOM"/>
    <property type="match status" value="1"/>
</dbReference>
<evidence type="ECO:0000256" key="6">
    <source>
        <dbReference type="SAM" id="MobiDB-lite"/>
    </source>
</evidence>
<feature type="region of interest" description="Disordered" evidence="6">
    <location>
        <begin position="160"/>
        <end position="179"/>
    </location>
</feature>
<dbReference type="PANTHER" id="PTHR43289">
    <property type="entry name" value="MITOGEN-ACTIVATED PROTEIN KINASE KINASE KINASE 20-RELATED"/>
    <property type="match status" value="1"/>
</dbReference>
<dbReference type="Pfam" id="PF07676">
    <property type="entry name" value="PD40"/>
    <property type="match status" value="1"/>
</dbReference>
<evidence type="ECO:0000256" key="2">
    <source>
        <dbReference type="ARBA" id="ARBA00022741"/>
    </source>
</evidence>
<organism evidence="8 9">
    <name type="scientific">Streptomonospora nanhaiensis</name>
    <dbReference type="NCBI Taxonomy" id="1323731"/>
    <lineage>
        <taxon>Bacteria</taxon>
        <taxon>Bacillati</taxon>
        <taxon>Actinomycetota</taxon>
        <taxon>Actinomycetes</taxon>
        <taxon>Streptosporangiales</taxon>
        <taxon>Nocardiopsidaceae</taxon>
        <taxon>Streptomonospora</taxon>
    </lineage>
</organism>
<evidence type="ECO:0000259" key="7">
    <source>
        <dbReference type="PROSITE" id="PS50011"/>
    </source>
</evidence>
<keyword evidence="9" id="KW-1185">Reference proteome</keyword>
<evidence type="ECO:0000256" key="1">
    <source>
        <dbReference type="ARBA" id="ARBA00022679"/>
    </source>
</evidence>
<dbReference type="InterPro" id="IPR000719">
    <property type="entry name" value="Prot_kinase_dom"/>
</dbReference>
<feature type="compositionally biased region" description="Low complexity" evidence="6">
    <location>
        <begin position="337"/>
        <end position="346"/>
    </location>
</feature>
<dbReference type="EMBL" id="CP113264">
    <property type="protein sequence ID" value="WAE73838.1"/>
    <property type="molecule type" value="Genomic_DNA"/>
</dbReference>
<keyword evidence="5" id="KW-0853">WD repeat</keyword>
<keyword evidence="2" id="KW-0547">Nucleotide-binding</keyword>
<dbReference type="Gene3D" id="1.10.510.10">
    <property type="entry name" value="Transferase(Phosphotransferase) domain 1"/>
    <property type="match status" value="1"/>
</dbReference>
<gene>
    <name evidence="8" type="ORF">OUQ99_01535</name>
</gene>
<dbReference type="InterPro" id="IPR001680">
    <property type="entry name" value="WD40_rpt"/>
</dbReference>
<feature type="region of interest" description="Disordered" evidence="6">
    <location>
        <begin position="333"/>
        <end position="368"/>
    </location>
</feature>
<feature type="region of interest" description="Disordered" evidence="6">
    <location>
        <begin position="262"/>
        <end position="300"/>
    </location>
</feature>
<accession>A0ABY6YND2</accession>
<dbReference type="PROSITE" id="PS50082">
    <property type="entry name" value="WD_REPEATS_2"/>
    <property type="match status" value="1"/>
</dbReference>